<feature type="region of interest" description="Disordered" evidence="1">
    <location>
        <begin position="1"/>
        <end position="30"/>
    </location>
</feature>
<name>A0A4P7IDB9_9ACTN</name>
<dbReference type="KEGG" id="nsn:EXE58_06100"/>
<evidence type="ECO:0000256" key="1">
    <source>
        <dbReference type="SAM" id="MobiDB-lite"/>
    </source>
</evidence>
<sequence>MTYKEHKVCGDTQTTESSRSGPGADSPTISSMARSHVVAGVGDGLRQVVDTSRFDCIEGVAEVVFDGFRFRAVQQPLLQPWGSGIRVKVDAVVDFEYLDRSARPAPRPRWAGLTPNGWDVVAEAGVRTCDPQDHLHCTVVVENVMTARRLYYRGVRKGDLWEIHYLAWATGVLMPGAGSDKPPSC</sequence>
<dbReference type="Proteomes" id="UP000294853">
    <property type="component" value="Chromosome"/>
</dbReference>
<organism evidence="2 3">
    <name type="scientific">Nocardioides seonyuensis</name>
    <dbReference type="NCBI Taxonomy" id="2518371"/>
    <lineage>
        <taxon>Bacteria</taxon>
        <taxon>Bacillati</taxon>
        <taxon>Actinomycetota</taxon>
        <taxon>Actinomycetes</taxon>
        <taxon>Propionibacteriales</taxon>
        <taxon>Nocardioidaceae</taxon>
        <taxon>Nocardioides</taxon>
    </lineage>
</organism>
<reference evidence="2 3" key="1">
    <citation type="submission" date="2019-03" db="EMBL/GenBank/DDBJ databases">
        <title>Three New Species of Nocardioides, Nocardioides euryhalodurans sp. nov., Nocardioides seonyuensis sp. nov. and Nocardioides eburneoflavus sp. nov. Iolated from Soil.</title>
        <authorList>
            <person name="Roh S.G."/>
            <person name="Lee C."/>
            <person name="Kim M.-K."/>
            <person name="Kim S.B."/>
        </authorList>
    </citation>
    <scope>NUCLEOTIDE SEQUENCE [LARGE SCALE GENOMIC DNA]</scope>
    <source>
        <strain evidence="2 3">MMS17-SY207-3</strain>
    </source>
</reference>
<dbReference type="AlphaFoldDB" id="A0A4P7IDB9"/>
<keyword evidence="3" id="KW-1185">Reference proteome</keyword>
<dbReference type="EMBL" id="CP038436">
    <property type="protein sequence ID" value="QBX55068.1"/>
    <property type="molecule type" value="Genomic_DNA"/>
</dbReference>
<proteinExistence type="predicted"/>
<gene>
    <name evidence="2" type="ORF">EXE58_06100</name>
</gene>
<dbReference type="RefSeq" id="WP_135267036.1">
    <property type="nucleotide sequence ID" value="NZ_CP038436.1"/>
</dbReference>
<feature type="compositionally biased region" description="Polar residues" evidence="1">
    <location>
        <begin position="11"/>
        <end position="20"/>
    </location>
</feature>
<accession>A0A4P7IDB9</accession>
<evidence type="ECO:0000313" key="2">
    <source>
        <dbReference type="EMBL" id="QBX55068.1"/>
    </source>
</evidence>
<evidence type="ECO:0000313" key="3">
    <source>
        <dbReference type="Proteomes" id="UP000294853"/>
    </source>
</evidence>
<protein>
    <submittedName>
        <fullName evidence="2">Uncharacterized protein</fullName>
    </submittedName>
</protein>